<dbReference type="SMART" id="SM00478">
    <property type="entry name" value="ENDO3c"/>
    <property type="match status" value="1"/>
</dbReference>
<dbReference type="GO" id="GO:0006307">
    <property type="term" value="P:DNA alkylation repair"/>
    <property type="evidence" value="ECO:0007669"/>
    <property type="project" value="TreeGrafter"/>
</dbReference>
<organism evidence="8">
    <name type="scientific">Roseihalotalea indica</name>
    <dbReference type="NCBI Taxonomy" id="2867963"/>
    <lineage>
        <taxon>Bacteria</taxon>
        <taxon>Pseudomonadati</taxon>
        <taxon>Bacteroidota</taxon>
        <taxon>Cytophagia</taxon>
        <taxon>Cytophagales</taxon>
        <taxon>Catalimonadaceae</taxon>
        <taxon>Roseihalotalea</taxon>
    </lineage>
</organism>
<reference evidence="8" key="1">
    <citation type="journal article" date="2023" name="Comput. Struct. Biotechnol. J.">
        <title>Discovery of a novel marine Bacteroidetes with a rich repertoire of carbohydrate-active enzymes.</title>
        <authorList>
            <person name="Chen B."/>
            <person name="Liu G."/>
            <person name="Chen Q."/>
            <person name="Wang H."/>
            <person name="Liu L."/>
            <person name="Tang K."/>
        </authorList>
    </citation>
    <scope>NUCLEOTIDE SEQUENCE</scope>
    <source>
        <strain evidence="8">TK19036</strain>
    </source>
</reference>
<dbReference type="FunFam" id="1.10.340.30:FF:000004">
    <property type="entry name" value="DNA-3-methyladenine glycosylase II"/>
    <property type="match status" value="1"/>
</dbReference>
<dbReference type="AlphaFoldDB" id="A0AA49JF42"/>
<dbReference type="GO" id="GO:0032993">
    <property type="term" value="C:protein-DNA complex"/>
    <property type="evidence" value="ECO:0007669"/>
    <property type="project" value="TreeGrafter"/>
</dbReference>
<dbReference type="GO" id="GO:0043916">
    <property type="term" value="F:DNA-7-methylguanine glycosylase activity"/>
    <property type="evidence" value="ECO:0007669"/>
    <property type="project" value="TreeGrafter"/>
</dbReference>
<dbReference type="GO" id="GO:0005737">
    <property type="term" value="C:cytoplasm"/>
    <property type="evidence" value="ECO:0007669"/>
    <property type="project" value="TreeGrafter"/>
</dbReference>
<dbReference type="Gene3D" id="3.30.310.20">
    <property type="entry name" value="DNA-3-methyladenine glycosylase AlkA, N-terminal domain"/>
    <property type="match status" value="1"/>
</dbReference>
<evidence type="ECO:0000256" key="1">
    <source>
        <dbReference type="ARBA" id="ARBA00000086"/>
    </source>
</evidence>
<dbReference type="InterPro" id="IPR037046">
    <property type="entry name" value="AlkA_N_sf"/>
</dbReference>
<reference evidence="8" key="2">
    <citation type="journal article" date="2024" name="Antonie Van Leeuwenhoek">
        <title>Roseihalotalea indica gen. nov., sp. nov., a halophilic Bacteroidetes from mesopelagic Southwest Indian Ocean with higher carbohydrate metabolic potential.</title>
        <authorList>
            <person name="Chen B."/>
            <person name="Zhang M."/>
            <person name="Lin D."/>
            <person name="Ye J."/>
            <person name="Tang K."/>
        </authorList>
    </citation>
    <scope>NUCLEOTIDE SEQUENCE</scope>
    <source>
        <strain evidence="8">TK19036</strain>
    </source>
</reference>
<evidence type="ECO:0000256" key="5">
    <source>
        <dbReference type="ARBA" id="ARBA00022801"/>
    </source>
</evidence>
<dbReference type="GO" id="GO:0006285">
    <property type="term" value="P:base-excision repair, AP site formation"/>
    <property type="evidence" value="ECO:0007669"/>
    <property type="project" value="TreeGrafter"/>
</dbReference>
<dbReference type="InterPro" id="IPR051912">
    <property type="entry name" value="Alkylbase_DNA_Glycosylase/TA"/>
</dbReference>
<evidence type="ECO:0000313" key="8">
    <source>
        <dbReference type="EMBL" id="WKN35064.1"/>
    </source>
</evidence>
<feature type="domain" description="HhH-GPD" evidence="7">
    <location>
        <begin position="139"/>
        <end position="304"/>
    </location>
</feature>
<dbReference type="Pfam" id="PF00730">
    <property type="entry name" value="HhH-GPD"/>
    <property type="match status" value="1"/>
</dbReference>
<dbReference type="PANTHER" id="PTHR43003">
    <property type="entry name" value="DNA-3-METHYLADENINE GLYCOSYLASE"/>
    <property type="match status" value="1"/>
</dbReference>
<comment type="similarity">
    <text evidence="2">Belongs to the alkylbase DNA glycosidase AlkA family.</text>
</comment>
<evidence type="ECO:0000259" key="7">
    <source>
        <dbReference type="SMART" id="SM00478"/>
    </source>
</evidence>
<dbReference type="GO" id="GO:0032131">
    <property type="term" value="F:alkylated DNA binding"/>
    <property type="evidence" value="ECO:0007669"/>
    <property type="project" value="TreeGrafter"/>
</dbReference>
<proteinExistence type="inferred from homology"/>
<evidence type="ECO:0000256" key="6">
    <source>
        <dbReference type="ARBA" id="ARBA00023204"/>
    </source>
</evidence>
<dbReference type="GO" id="GO:0006289">
    <property type="term" value="P:nucleotide-excision repair"/>
    <property type="evidence" value="ECO:0007669"/>
    <property type="project" value="InterPro"/>
</dbReference>
<dbReference type="GO" id="GO:0008725">
    <property type="term" value="F:DNA-3-methyladenine glycosylase activity"/>
    <property type="evidence" value="ECO:0007669"/>
    <property type="project" value="TreeGrafter"/>
</dbReference>
<evidence type="ECO:0000256" key="4">
    <source>
        <dbReference type="ARBA" id="ARBA00022763"/>
    </source>
</evidence>
<dbReference type="EC" id="3.2.2.21" evidence="3"/>
<keyword evidence="6" id="KW-0234">DNA repair</keyword>
<dbReference type="GO" id="GO:0008534">
    <property type="term" value="F:oxidized purine nucleobase lesion DNA N-glycosylase activity"/>
    <property type="evidence" value="ECO:0007669"/>
    <property type="project" value="InterPro"/>
</dbReference>
<evidence type="ECO:0000256" key="3">
    <source>
        <dbReference type="ARBA" id="ARBA00012000"/>
    </source>
</evidence>
<dbReference type="Pfam" id="PF07934">
    <property type="entry name" value="OGG_N"/>
    <property type="match status" value="1"/>
</dbReference>
<keyword evidence="5" id="KW-0378">Hydrolase</keyword>
<comment type="catalytic activity">
    <reaction evidence="1">
        <text>Hydrolysis of alkylated DNA, releasing 3-methyladenine, 3-methylguanine, 7-methylguanine and 7-methyladenine.</text>
        <dbReference type="EC" id="3.2.2.21"/>
    </reaction>
</comment>
<keyword evidence="4" id="KW-0227">DNA damage</keyword>
<name>A0AA49JF42_9BACT</name>
<dbReference type="InterPro" id="IPR011257">
    <property type="entry name" value="DNA_glycosylase"/>
</dbReference>
<sequence length="312" mass="35902">MITHKESSTPTSWLVHLPEPFCFEECLWFLDRNYDDCLHRIEQQQLLKAVDAPDGPLLFRLTKGESAIRVEILAGKASAENREHLTQFLRAYIDGESPLYEFYDLLKQDDRLAYMTQAFYGLRMVGIPDLFEGLVWSIIGQQINLSFAYRLKRRLVEAYGHHIEYQGQRYYIFPKPAVLANVPSEVLRGMQFSGRKASYIIGLAQQFAEGSLSKNILRQSPDPATRFQLLTDIRGVGAWTANYVLMKCLWEKDCIPYGDTGLTAALLNHQIFPEKPTRKELDAFFSKFSGWQSYLVFYLWRSLSGSAYPKPA</sequence>
<protein>
    <recommendedName>
        <fullName evidence="3">DNA-3-methyladenine glycosylase II</fullName>
        <ecNumber evidence="3">3.2.2.21</ecNumber>
    </recommendedName>
</protein>
<gene>
    <name evidence="8" type="ORF">K4G66_22055</name>
</gene>
<dbReference type="EMBL" id="CP120682">
    <property type="protein sequence ID" value="WKN35064.1"/>
    <property type="molecule type" value="Genomic_DNA"/>
</dbReference>
<accession>A0AA49JF42</accession>
<dbReference type="SUPFAM" id="SSF48150">
    <property type="entry name" value="DNA-glycosylase"/>
    <property type="match status" value="1"/>
</dbReference>
<dbReference type="InterPro" id="IPR012904">
    <property type="entry name" value="OGG_N"/>
</dbReference>
<evidence type="ECO:0000256" key="2">
    <source>
        <dbReference type="ARBA" id="ARBA00010817"/>
    </source>
</evidence>
<dbReference type="InterPro" id="IPR003265">
    <property type="entry name" value="HhH-GPD_domain"/>
</dbReference>
<dbReference type="PANTHER" id="PTHR43003:SF12">
    <property type="entry name" value="DNA-3-METHYLADENINE GLYCOSYLASE"/>
    <property type="match status" value="1"/>
</dbReference>
<dbReference type="CDD" id="cd00056">
    <property type="entry name" value="ENDO3c"/>
    <property type="match status" value="1"/>
</dbReference>
<dbReference type="Gene3D" id="1.10.340.30">
    <property type="entry name" value="Hypothetical protein, domain 2"/>
    <property type="match status" value="1"/>
</dbReference>